<dbReference type="InterPro" id="IPR041095">
    <property type="entry name" value="EFG_II"/>
</dbReference>
<accession>A0A1T4VTM8</accession>
<dbReference type="PROSITE" id="PS00301">
    <property type="entry name" value="G_TR_1"/>
    <property type="match status" value="1"/>
</dbReference>
<dbReference type="InterPro" id="IPR005517">
    <property type="entry name" value="Transl_elong_EFG/EF2_IV"/>
</dbReference>
<dbReference type="Pfam" id="PF22042">
    <property type="entry name" value="EF-G_D2"/>
    <property type="match status" value="1"/>
</dbReference>
<dbReference type="InterPro" id="IPR009000">
    <property type="entry name" value="Transl_B-barrel_sf"/>
</dbReference>
<dbReference type="CDD" id="cd10912">
    <property type="entry name" value="PIN_YacP-like"/>
    <property type="match status" value="1"/>
</dbReference>
<dbReference type="RefSeq" id="WP_078766419.1">
    <property type="nucleotide sequence ID" value="NZ_FUXZ01000009.1"/>
</dbReference>
<dbReference type="PRINTS" id="PR01037">
    <property type="entry name" value="TCRTETOQM"/>
</dbReference>
<dbReference type="Pfam" id="PF00009">
    <property type="entry name" value="GTP_EFTU"/>
    <property type="match status" value="1"/>
</dbReference>
<reference evidence="7 8" key="1">
    <citation type="submission" date="2017-02" db="EMBL/GenBank/DDBJ databases">
        <authorList>
            <person name="Peterson S.W."/>
        </authorList>
    </citation>
    <scope>NUCLEOTIDE SEQUENCE [LARGE SCALE GENOMIC DNA]</scope>
    <source>
        <strain evidence="7 8">ATCC 35992</strain>
    </source>
</reference>
<protein>
    <submittedName>
        <fullName evidence="7">Small GTP-binding protein domain-containing protein</fullName>
    </submittedName>
</protein>
<dbReference type="STRING" id="39495.SAMN02745111_01558"/>
<dbReference type="GO" id="GO:0032790">
    <property type="term" value="P:ribosome disassembly"/>
    <property type="evidence" value="ECO:0007669"/>
    <property type="project" value="TreeGrafter"/>
</dbReference>
<evidence type="ECO:0000256" key="5">
    <source>
        <dbReference type="ARBA" id="ARBA00023251"/>
    </source>
</evidence>
<dbReference type="Gene3D" id="3.30.70.240">
    <property type="match status" value="1"/>
</dbReference>
<dbReference type="Gene3D" id="3.30.230.10">
    <property type="match status" value="1"/>
</dbReference>
<dbReference type="InterPro" id="IPR000640">
    <property type="entry name" value="EFG_V-like"/>
</dbReference>
<dbReference type="PANTHER" id="PTHR43261">
    <property type="entry name" value="TRANSLATION ELONGATION FACTOR G-RELATED"/>
    <property type="match status" value="1"/>
</dbReference>
<gene>
    <name evidence="7" type="ORF">SAMN02745111_01558</name>
</gene>
<dbReference type="Proteomes" id="UP000190814">
    <property type="component" value="Unassembled WGS sequence"/>
</dbReference>
<dbReference type="PROSITE" id="PS51722">
    <property type="entry name" value="G_TR_2"/>
    <property type="match status" value="1"/>
</dbReference>
<dbReference type="InterPro" id="IPR020568">
    <property type="entry name" value="Ribosomal_Su5_D2-typ_SF"/>
</dbReference>
<keyword evidence="8" id="KW-1185">Reference proteome</keyword>
<dbReference type="AlphaFoldDB" id="A0A1T4VTM8"/>
<dbReference type="Pfam" id="PF03764">
    <property type="entry name" value="EFG_IV"/>
    <property type="match status" value="1"/>
</dbReference>
<comment type="function">
    <text evidence="1">Abolishes the inhibitory effect of tetracyclin on protein synthesis by a non-covalent modification of the ribosomes.</text>
</comment>
<dbReference type="CDD" id="cd03711">
    <property type="entry name" value="Tet_C"/>
    <property type="match status" value="1"/>
</dbReference>
<name>A0A1T4VTM8_9FIRM</name>
<organism evidence="7 8">
    <name type="scientific">Eubacterium uniforme</name>
    <dbReference type="NCBI Taxonomy" id="39495"/>
    <lineage>
        <taxon>Bacteria</taxon>
        <taxon>Bacillati</taxon>
        <taxon>Bacillota</taxon>
        <taxon>Clostridia</taxon>
        <taxon>Eubacteriales</taxon>
        <taxon>Eubacteriaceae</taxon>
        <taxon>Eubacterium</taxon>
    </lineage>
</organism>
<dbReference type="SUPFAM" id="SSF50447">
    <property type="entry name" value="Translation proteins"/>
    <property type="match status" value="1"/>
</dbReference>
<evidence type="ECO:0000313" key="8">
    <source>
        <dbReference type="Proteomes" id="UP000190814"/>
    </source>
</evidence>
<dbReference type="Gene3D" id="3.30.70.870">
    <property type="entry name" value="Elongation Factor G (Translational Gtpase), domain 3"/>
    <property type="match status" value="1"/>
</dbReference>
<keyword evidence="2" id="KW-0547">Nucleotide-binding</keyword>
<dbReference type="InterPro" id="IPR031157">
    <property type="entry name" value="G_TR_CS"/>
</dbReference>
<dbReference type="Pfam" id="PF14492">
    <property type="entry name" value="EFG_III"/>
    <property type="match status" value="1"/>
</dbReference>
<dbReference type="SUPFAM" id="SSF54980">
    <property type="entry name" value="EF-G C-terminal domain-like"/>
    <property type="match status" value="2"/>
</dbReference>
<dbReference type="GO" id="GO:0006412">
    <property type="term" value="P:translation"/>
    <property type="evidence" value="ECO:0007669"/>
    <property type="project" value="UniProtKB-KW"/>
</dbReference>
<dbReference type="InterPro" id="IPR000795">
    <property type="entry name" value="T_Tr_GTP-bd_dom"/>
</dbReference>
<dbReference type="EMBL" id="FUXZ01000009">
    <property type="protein sequence ID" value="SKA68269.1"/>
    <property type="molecule type" value="Genomic_DNA"/>
</dbReference>
<evidence type="ECO:0000256" key="3">
    <source>
        <dbReference type="ARBA" id="ARBA00022917"/>
    </source>
</evidence>
<dbReference type="OrthoDB" id="9801472at2"/>
<feature type="domain" description="Tr-type G" evidence="6">
    <location>
        <begin position="1"/>
        <end position="226"/>
    </location>
</feature>
<dbReference type="InterPro" id="IPR014721">
    <property type="entry name" value="Ribsml_uS5_D2-typ_fold_subgr"/>
</dbReference>
<dbReference type="PANTHER" id="PTHR43261:SF1">
    <property type="entry name" value="RIBOSOME-RELEASING FACTOR 2, MITOCHONDRIAL"/>
    <property type="match status" value="1"/>
</dbReference>
<evidence type="ECO:0000313" key="7">
    <source>
        <dbReference type="EMBL" id="SKA68269.1"/>
    </source>
</evidence>
<dbReference type="Pfam" id="PF05991">
    <property type="entry name" value="NYN_YacP"/>
    <property type="match status" value="1"/>
</dbReference>
<proteinExistence type="predicted"/>
<evidence type="ECO:0000256" key="2">
    <source>
        <dbReference type="ARBA" id="ARBA00022741"/>
    </source>
</evidence>
<dbReference type="Gene3D" id="3.40.50.300">
    <property type="entry name" value="P-loop containing nucleotide triphosphate hydrolases"/>
    <property type="match status" value="1"/>
</dbReference>
<keyword evidence="4" id="KW-0342">GTP-binding</keyword>
<dbReference type="NCBIfam" id="TIGR00231">
    <property type="entry name" value="small_GTP"/>
    <property type="match status" value="1"/>
</dbReference>
<dbReference type="GO" id="GO:0005525">
    <property type="term" value="F:GTP binding"/>
    <property type="evidence" value="ECO:0007669"/>
    <property type="project" value="UniProtKB-KW"/>
</dbReference>
<dbReference type="InterPro" id="IPR010298">
    <property type="entry name" value="YacP-like"/>
</dbReference>
<keyword evidence="3" id="KW-0648">Protein biosynthesis</keyword>
<evidence type="ECO:0000256" key="1">
    <source>
        <dbReference type="ARBA" id="ARBA00003987"/>
    </source>
</evidence>
<sequence>MKKINIGILASVDSGKTTLSESMLFVSGAIKNQGKIDNKDTVLDNNAIERNRGITIFSKVARFSYGDANITLVDTPGHVDFSYETESVLNVLDVCILLISGTDMVTGHTKTLWDMLDRYEVPTFIFINKLDQAGADKEKTIEDIALKLSKNAIDFSIDSDELFESLATLDEDLLDKYLESGSLDDSDIKMLISKRKVFPVFGGVATKAEGVKELLDAITGFTLEKKYGDEFGAFVYKINRDKNDNRLTHVKITSGSLSVKDVVLEDKVNEIRLLNGESYETVDKAFSGDIVALTGLRETKIGMGVGADKTVIEPITNAVLNYSINSLNNDNYNEVYNIFKILEEENPTLKTKYQNDTKELTVSLLGEVQMEVLKSVVEERFGLLIEYGEGKVLYKETVNDLSYGVGHYEPLRHYAEVGLAIEPLERGSGLIFESKISKDQLAINWQRLILTHLEEKEHVGILTGSPITDMKISIVAGRAHPKHTEGGDFRQSTYRAIRHGLMNNDCKLLEPYYSFTIMIPREHIGRCMMDVEKMSGTCTVSEDNSDSVMITGRGPVYTFKNYQKELTSYTHGQASIVCVFDGYDDCHNEEEVIESIAYDPLLDENNPVGSIFCSHGAGYYVPWDEVYDKKHTTDDNFNKYKNAYYGGSEEDFGELSDEDIIDIAKENAKVRQQELKKEEKSLEKIFADAYGIKGNTDNIFHTNQSNEQIRGKLNASKRKVTVNGKVRNDKPYVYKPVKRQKKLLVVDGYNVIYAVSSLKQLSKDNIDGARDELNDLLCVYKSYFDGDVYVVYDAYNVKGNSDRNEVYKGINVFYTKENQTADTFIEMMAGKFGRNLDMTVVSSDNLIGVTALSFGCKVISSREFERELENIKKKISQKVEEIGNRQNDKVYLLDDVNEDVKAFIESLKDKE</sequence>
<dbReference type="GO" id="GO:0003924">
    <property type="term" value="F:GTPase activity"/>
    <property type="evidence" value="ECO:0007669"/>
    <property type="project" value="InterPro"/>
</dbReference>
<dbReference type="SMART" id="SM00838">
    <property type="entry name" value="EFG_C"/>
    <property type="match status" value="1"/>
</dbReference>
<dbReference type="InterPro" id="IPR035647">
    <property type="entry name" value="EFG_III/V"/>
</dbReference>
<dbReference type="Pfam" id="PF00679">
    <property type="entry name" value="EFG_C"/>
    <property type="match status" value="1"/>
</dbReference>
<dbReference type="SUPFAM" id="SSF54211">
    <property type="entry name" value="Ribosomal protein S5 domain 2-like"/>
    <property type="match status" value="1"/>
</dbReference>
<dbReference type="Gene3D" id="2.40.30.10">
    <property type="entry name" value="Translation factors"/>
    <property type="match status" value="1"/>
</dbReference>
<evidence type="ECO:0000259" key="6">
    <source>
        <dbReference type="PROSITE" id="PS51722"/>
    </source>
</evidence>
<dbReference type="PRINTS" id="PR00315">
    <property type="entry name" value="ELONGATNFCT"/>
</dbReference>
<dbReference type="InterPro" id="IPR005225">
    <property type="entry name" value="Small_GTP-bd"/>
</dbReference>
<dbReference type="InterPro" id="IPR027417">
    <property type="entry name" value="P-loop_NTPase"/>
</dbReference>
<dbReference type="InterPro" id="IPR053905">
    <property type="entry name" value="EF-G-like_DII"/>
</dbReference>
<dbReference type="InterPro" id="IPR035650">
    <property type="entry name" value="Tet_C"/>
</dbReference>
<dbReference type="GO" id="GO:0046677">
    <property type="term" value="P:response to antibiotic"/>
    <property type="evidence" value="ECO:0007669"/>
    <property type="project" value="UniProtKB-KW"/>
</dbReference>
<evidence type="ECO:0000256" key="4">
    <source>
        <dbReference type="ARBA" id="ARBA00023134"/>
    </source>
</evidence>
<keyword evidence="5" id="KW-0046">Antibiotic resistance</keyword>
<dbReference type="SMART" id="SM00889">
    <property type="entry name" value="EFG_IV"/>
    <property type="match status" value="1"/>
</dbReference>
<dbReference type="SUPFAM" id="SSF52540">
    <property type="entry name" value="P-loop containing nucleoside triphosphate hydrolases"/>
    <property type="match status" value="1"/>
</dbReference>